<keyword evidence="7" id="KW-1185">Reference proteome</keyword>
<dbReference type="Gene3D" id="2.40.50.140">
    <property type="entry name" value="Nucleic acid-binding proteins"/>
    <property type="match status" value="4"/>
</dbReference>
<dbReference type="GO" id="GO:0003735">
    <property type="term" value="F:structural constituent of ribosome"/>
    <property type="evidence" value="ECO:0007669"/>
    <property type="project" value="TreeGrafter"/>
</dbReference>
<name>A0A0F0CMZ3_9BACT</name>
<sequence>MIFMKKSFIHTALIATGLTVILAVTAFSIAISFPRNGFLFLKLTTRSTGIKEKINKYEAFNKKHDKFIPVKLSLAHFYKILYEHTIGNPIQTEEAKDFFTKAVNKYNEILALTPTNQKAMAKLAGLYFLDKKFNESEKLYAELIKLSPNTAIYYSKMGSIYTFKNDTDNAEKFFNKAVTLGTTDGDAYLGLANILAKKGDFTKGLALCVSASERFHIAGKKTMETTSYYTKGLMYIGMKRYFDAINQFLIAVKIDPNFIPAYLEAAKVASNLGMYDKTIQFIMNSPLNPSSLDLYLSEDKKIPAEYTMPVYVLLGKSYMMKRDYIKAIDFMHRAKSLGIEYSQALLSTINDLAILQKNSEDAANRKKQSETNIDFIAPKETTVKKDFNETFEAKSFVTVQKEDFKPDITADWNYIAKKYPKGTIVSGTIVKVAETGILVEPEKNIQLFIPIEDITWAPKFFMTSEHYSTDEEIKTIVLESNPTSKILRLGVKQLTKDTWEDVKQQYKEGNKIKGKVSEIYEHGVIIDINDNIKGFIALSDISWTKNINHPAEVFSKNQTIDAVVLGADDEKRRLMLGTKQLEQDPWTIILKYYTPGRKVKGTVTGLLDAGATVELNGVPKTEGFIGISDISWTKNINHPAEALKRNQEIEVTILNIDDKNRRINLGIKQLTKSPWELIQKGTTKEGIITGISDIGVFLDLKDGLTGWIPSSDFALDTSNTSKGIEDLYHIGDKIKGKIIDVNSEEKRVKLTIKGLTA</sequence>
<feature type="domain" description="S1 motif" evidence="5">
    <location>
        <begin position="422"/>
        <end position="492"/>
    </location>
</feature>
<comment type="caution">
    <text evidence="6">The sequence shown here is derived from an EMBL/GenBank/DDBJ whole genome shotgun (WGS) entry which is preliminary data.</text>
</comment>
<protein>
    <submittedName>
        <fullName evidence="6">30S ribosomal protein S1</fullName>
    </submittedName>
</protein>
<proteinExistence type="inferred from homology"/>
<evidence type="ECO:0000259" key="5">
    <source>
        <dbReference type="PROSITE" id="PS50126"/>
    </source>
</evidence>
<dbReference type="InterPro" id="IPR011990">
    <property type="entry name" value="TPR-like_helical_dom_sf"/>
</dbReference>
<reference evidence="6 7" key="1">
    <citation type="submission" date="2015-02" db="EMBL/GenBank/DDBJ databases">
        <title>Single-cell genomics of uncultivated deep-branching MTB reveals a conserved set of magnetosome genes.</title>
        <authorList>
            <person name="Kolinko S."/>
            <person name="Richter M."/>
            <person name="Glockner F.O."/>
            <person name="Brachmann A."/>
            <person name="Schuler D."/>
        </authorList>
    </citation>
    <scope>NUCLEOTIDE SEQUENCE [LARGE SCALE GENOMIC DNA]</scope>
    <source>
        <strain evidence="6">SKK-01</strain>
    </source>
</reference>
<feature type="domain" description="S1 motif" evidence="5">
    <location>
        <begin position="596"/>
        <end position="668"/>
    </location>
</feature>
<keyword evidence="4" id="KW-0802">TPR repeat</keyword>
<feature type="domain" description="S1 motif" evidence="5">
    <location>
        <begin position="509"/>
        <end position="579"/>
    </location>
</feature>
<dbReference type="PANTHER" id="PTHR10724">
    <property type="entry name" value="30S RIBOSOMAL PROTEIN S1"/>
    <property type="match status" value="1"/>
</dbReference>
<dbReference type="GO" id="GO:0003729">
    <property type="term" value="F:mRNA binding"/>
    <property type="evidence" value="ECO:0007669"/>
    <property type="project" value="TreeGrafter"/>
</dbReference>
<dbReference type="PROSITE" id="PS50005">
    <property type="entry name" value="TPR"/>
    <property type="match status" value="3"/>
</dbReference>
<dbReference type="InterPro" id="IPR050437">
    <property type="entry name" value="Ribos_protein_bS1-like"/>
</dbReference>
<comment type="similarity">
    <text evidence="1">Belongs to the bacterial ribosomal protein bS1 family.</text>
</comment>
<dbReference type="SUPFAM" id="SSF50249">
    <property type="entry name" value="Nucleic acid-binding proteins"/>
    <property type="match status" value="4"/>
</dbReference>
<dbReference type="AlphaFoldDB" id="A0A0F0CMZ3"/>
<dbReference type="InterPro" id="IPR012340">
    <property type="entry name" value="NA-bd_OB-fold"/>
</dbReference>
<organism evidence="6 7">
    <name type="scientific">Candidatus Omnitrophus magneticus</name>
    <dbReference type="NCBI Taxonomy" id="1609969"/>
    <lineage>
        <taxon>Bacteria</taxon>
        <taxon>Pseudomonadati</taxon>
        <taxon>Candidatus Omnitrophota</taxon>
        <taxon>Candidatus Omnitrophus</taxon>
    </lineage>
</organism>
<gene>
    <name evidence="6" type="ORF">OMAG_002759</name>
</gene>
<dbReference type="Pfam" id="PF13181">
    <property type="entry name" value="TPR_8"/>
    <property type="match status" value="1"/>
</dbReference>
<evidence type="ECO:0000313" key="7">
    <source>
        <dbReference type="Proteomes" id="UP000033428"/>
    </source>
</evidence>
<dbReference type="SMART" id="SM00028">
    <property type="entry name" value="TPR"/>
    <property type="match status" value="5"/>
</dbReference>
<evidence type="ECO:0000256" key="4">
    <source>
        <dbReference type="PROSITE-ProRule" id="PRU00339"/>
    </source>
</evidence>
<dbReference type="Pfam" id="PF00575">
    <property type="entry name" value="S1"/>
    <property type="match status" value="4"/>
</dbReference>
<feature type="repeat" description="TPR" evidence="4">
    <location>
        <begin position="225"/>
        <end position="258"/>
    </location>
</feature>
<dbReference type="EMBL" id="JYNY01000609">
    <property type="protein sequence ID" value="KJJ83369.1"/>
    <property type="molecule type" value="Genomic_DNA"/>
</dbReference>
<dbReference type="InterPro" id="IPR003029">
    <property type="entry name" value="S1_domain"/>
</dbReference>
<evidence type="ECO:0000256" key="3">
    <source>
        <dbReference type="ARBA" id="ARBA00023274"/>
    </source>
</evidence>
<dbReference type="SUPFAM" id="SSF48452">
    <property type="entry name" value="TPR-like"/>
    <property type="match status" value="1"/>
</dbReference>
<dbReference type="GO" id="GO:0022627">
    <property type="term" value="C:cytosolic small ribosomal subunit"/>
    <property type="evidence" value="ECO:0007669"/>
    <property type="project" value="TreeGrafter"/>
</dbReference>
<feature type="domain" description="S1 motif" evidence="5">
    <location>
        <begin position="681"/>
        <end position="753"/>
    </location>
</feature>
<dbReference type="Gene3D" id="1.25.40.10">
    <property type="entry name" value="Tetratricopeptide repeat domain"/>
    <property type="match status" value="2"/>
</dbReference>
<evidence type="ECO:0000256" key="1">
    <source>
        <dbReference type="ARBA" id="ARBA00006767"/>
    </source>
</evidence>
<feature type="repeat" description="TPR" evidence="4">
    <location>
        <begin position="151"/>
        <end position="184"/>
    </location>
</feature>
<accession>A0A0F0CMZ3</accession>
<feature type="repeat" description="TPR" evidence="4">
    <location>
        <begin position="117"/>
        <end position="150"/>
    </location>
</feature>
<dbReference type="GO" id="GO:0006412">
    <property type="term" value="P:translation"/>
    <property type="evidence" value="ECO:0007669"/>
    <property type="project" value="TreeGrafter"/>
</dbReference>
<keyword evidence="3" id="KW-0687">Ribonucleoprotein</keyword>
<dbReference type="InterPro" id="IPR019734">
    <property type="entry name" value="TPR_rpt"/>
</dbReference>
<dbReference type="PROSITE" id="PS50126">
    <property type="entry name" value="S1"/>
    <property type="match status" value="4"/>
</dbReference>
<keyword evidence="2 6" id="KW-0689">Ribosomal protein</keyword>
<evidence type="ECO:0000256" key="2">
    <source>
        <dbReference type="ARBA" id="ARBA00022980"/>
    </source>
</evidence>
<dbReference type="SMART" id="SM00316">
    <property type="entry name" value="S1"/>
    <property type="match status" value="4"/>
</dbReference>
<dbReference type="Proteomes" id="UP000033428">
    <property type="component" value="Unassembled WGS sequence"/>
</dbReference>
<dbReference type="PANTHER" id="PTHR10724:SF7">
    <property type="entry name" value="SMALL RIBOSOMAL SUBUNIT PROTEIN BS1C"/>
    <property type="match status" value="1"/>
</dbReference>
<evidence type="ECO:0000313" key="6">
    <source>
        <dbReference type="EMBL" id="KJJ83369.1"/>
    </source>
</evidence>